<organism evidence="1 2">
    <name type="scientific">Candidatus Endolissoclinum faulkneri L2</name>
    <dbReference type="NCBI Taxonomy" id="1193729"/>
    <lineage>
        <taxon>Bacteria</taxon>
        <taxon>Pseudomonadati</taxon>
        <taxon>Pseudomonadota</taxon>
        <taxon>Alphaproteobacteria</taxon>
        <taxon>Rhodospirillales</taxon>
        <taxon>Rhodospirillaceae</taxon>
        <taxon>Candidatus Endolissoclinum</taxon>
    </lineage>
</organism>
<evidence type="ECO:0000313" key="2">
    <source>
        <dbReference type="Proteomes" id="UP000010077"/>
    </source>
</evidence>
<dbReference type="EMBL" id="CP003539">
    <property type="protein sequence ID" value="AFX99272.1"/>
    <property type="molecule type" value="Genomic_DNA"/>
</dbReference>
<sequence>MTTLLKGNIFCILHDLIFLLIFHNQPFDLCEIKANFNTDYPS</sequence>
<proteinExistence type="predicted"/>
<protein>
    <submittedName>
        <fullName evidence="1">Uncharacterized protein</fullName>
    </submittedName>
</protein>
<name>K7YP08_9PROT</name>
<dbReference type="AlphaFoldDB" id="K7YP08"/>
<accession>K7YP08</accession>
<dbReference type="STRING" id="1193729.A1OE_1094"/>
<evidence type="ECO:0000313" key="1">
    <source>
        <dbReference type="EMBL" id="AFX99272.1"/>
    </source>
</evidence>
<keyword evidence="2" id="KW-1185">Reference proteome</keyword>
<dbReference type="KEGG" id="thal:A1OE_1094"/>
<reference evidence="1 2" key="1">
    <citation type="journal article" date="2012" name="Proc. Natl. Acad. Sci. U.S.A.">
        <title>Genome streamlining and chemical defense in a coral reef symbiosis.</title>
        <authorList>
            <person name="Kwan J.C."/>
            <person name="Donia M.S."/>
            <person name="Han A.W."/>
            <person name="Hirose E."/>
            <person name="Haygood M.G."/>
            <person name="Schmidt E.W."/>
        </authorList>
    </citation>
    <scope>NUCLEOTIDE SEQUENCE [LARGE SCALE GENOMIC DNA]</scope>
    <source>
        <strain evidence="1 2">L2</strain>
    </source>
</reference>
<dbReference type="HOGENOM" id="CLU_3248763_0_0_5"/>
<dbReference type="Proteomes" id="UP000010077">
    <property type="component" value="Chromosome"/>
</dbReference>
<gene>
    <name evidence="1" type="ORF">A1OE_1094</name>
</gene>